<sequence>METNEELDDEFDQCLVKMKPHVLRLSPKSERQRCANWIKKLCEPPGSGPTARKNRNSYASLLLHMLQKGLVEGPFAHKPQPGPLATLPAHMSIYFDEPGHVSFPASAESGAKSLPDWVYGELSDNSSSSVTQPTATSTLQERYHGTTGSWTHRRSRTENGVVSATAAGDKDYHSHVDKTRRDANEEMFAYDSSGMSPTKTSFRANSSLKEGTMMRRQHEKELEMRKQMMEAQHHEEKLRLQQRHDEAIQKILDRKNSEMEDMKNHYRSKSKEMDTTIRKLERKVQTLVKESAMIRDSRDQQIAELKKMVEHSDQSTQNEYETKLHEKTAEFEQEKFEMQKQHTKAIQEILDDTNVRLHKMETEYSEQVDQHAEVIRDLEARITQISQESEKHNRAQAEQGREKAELERRNMLLSAELENIRTRYAEVEKAAEQARDDQEMEMRSMRNKTDASIEFMKTEHSLSLAKSVDTIRELEQHIQDLKQQLQDSEHRRQRELRDLESMLKQDKLHQENLHEKQIMSLRSELEGERQDNHNKILKLQQTIRDKDEQLEKFAELRKMQSQKAEKALEEFKQQVEHNSSRMFDDMKAQMQKVEADLLQSKELRQTQTREYARQLEQERKRFEKQLSDQETSHIEKVTQLVQQQQMERESMQQEHERILAVTTDRLQGRVDEEHKQSLQRQDRDTAMIRGLEQQVRELREANMQSESLRKQQLVELGLLREEEKQRAQRESETAVSTLKSEMEQQRLRLQRDHSAEIEQMLQKTNSRLKDIEKDYNERLTKTAENNRQLNDTIETLRQESSSCRNDLERQMTDAIAKLEDEKELLKKQHAAYLKTLHQDLDKQRSRARQMERDLQQKDFQHQDQMTHLKQDNENRMRGFMPLSVRQELEDTIESLKSQVTALQQTSIVLQEELDMNRKYPSNVRSPSRN</sequence>
<dbReference type="Proteomes" id="UP000887568">
    <property type="component" value="Unplaced"/>
</dbReference>
<evidence type="ECO:0000313" key="4">
    <source>
        <dbReference type="EnsemblMetazoa" id="XP_038047309.1"/>
    </source>
</evidence>
<dbReference type="GeneID" id="119721347"/>
<dbReference type="PANTHER" id="PTHR18871">
    <property type="entry name" value="CENTROSOMAL PROTEIN OF 112 KDA"/>
    <property type="match status" value="1"/>
</dbReference>
<feature type="coiled-coil region" evidence="1">
    <location>
        <begin position="252"/>
        <end position="290"/>
    </location>
</feature>
<proteinExistence type="predicted"/>
<reference evidence="4" key="1">
    <citation type="submission" date="2022-11" db="UniProtKB">
        <authorList>
            <consortium name="EnsemblMetazoa"/>
        </authorList>
    </citation>
    <scope>IDENTIFICATION</scope>
</reference>
<feature type="coiled-coil region" evidence="1">
    <location>
        <begin position="885"/>
        <end position="912"/>
    </location>
</feature>
<name>A0A913Z6H4_PATMI</name>
<organism evidence="4 5">
    <name type="scientific">Patiria miniata</name>
    <name type="common">Bat star</name>
    <name type="synonym">Asterina miniata</name>
    <dbReference type="NCBI Taxonomy" id="46514"/>
    <lineage>
        <taxon>Eukaryota</taxon>
        <taxon>Metazoa</taxon>
        <taxon>Echinodermata</taxon>
        <taxon>Eleutherozoa</taxon>
        <taxon>Asterozoa</taxon>
        <taxon>Asteroidea</taxon>
        <taxon>Valvatacea</taxon>
        <taxon>Valvatida</taxon>
        <taxon>Asterinidae</taxon>
        <taxon>Patiria</taxon>
    </lineage>
</organism>
<feature type="compositionally biased region" description="Polar residues" evidence="2">
    <location>
        <begin position="123"/>
        <end position="150"/>
    </location>
</feature>
<feature type="domain" description="DUF4485" evidence="3">
    <location>
        <begin position="7"/>
        <end position="89"/>
    </location>
</feature>
<keyword evidence="1" id="KW-0175">Coiled coil</keyword>
<dbReference type="AlphaFoldDB" id="A0A913Z6H4"/>
<feature type="coiled-coil region" evidence="1">
    <location>
        <begin position="754"/>
        <end position="857"/>
    </location>
</feature>
<dbReference type="PANTHER" id="PTHR18871:SF2">
    <property type="entry name" value="CENTROSOMAL PROTEIN OF 112 KDA"/>
    <property type="match status" value="1"/>
</dbReference>
<dbReference type="OrthoDB" id="78101at2759"/>
<feature type="region of interest" description="Disordered" evidence="2">
    <location>
        <begin position="122"/>
        <end position="159"/>
    </location>
</feature>
<dbReference type="EnsemblMetazoa" id="XM_038191381.1">
    <property type="protein sequence ID" value="XP_038047309.1"/>
    <property type="gene ID" value="LOC119721347"/>
</dbReference>
<evidence type="ECO:0000256" key="1">
    <source>
        <dbReference type="SAM" id="Coils"/>
    </source>
</evidence>
<feature type="coiled-coil region" evidence="1">
    <location>
        <begin position="361"/>
        <end position="505"/>
    </location>
</feature>
<keyword evidence="5" id="KW-1185">Reference proteome</keyword>
<dbReference type="Pfam" id="PF14846">
    <property type="entry name" value="DUF4485"/>
    <property type="match status" value="1"/>
</dbReference>
<evidence type="ECO:0000259" key="3">
    <source>
        <dbReference type="Pfam" id="PF14846"/>
    </source>
</evidence>
<dbReference type="OMA" id="YANSEHE"/>
<feature type="coiled-coil region" evidence="1">
    <location>
        <begin position="536"/>
        <end position="654"/>
    </location>
</feature>
<evidence type="ECO:0000313" key="5">
    <source>
        <dbReference type="Proteomes" id="UP000887568"/>
    </source>
</evidence>
<dbReference type="CTD" id="201134"/>
<dbReference type="InterPro" id="IPR027831">
    <property type="entry name" value="DUF4485"/>
</dbReference>
<protein>
    <recommendedName>
        <fullName evidence="3">DUF4485 domain-containing protein</fullName>
    </recommendedName>
</protein>
<dbReference type="RefSeq" id="XP_038047309.1">
    <property type="nucleotide sequence ID" value="XM_038191381.1"/>
</dbReference>
<dbReference type="InterPro" id="IPR055310">
    <property type="entry name" value="CEP112"/>
</dbReference>
<accession>A0A913Z6H4</accession>
<evidence type="ECO:0000256" key="2">
    <source>
        <dbReference type="SAM" id="MobiDB-lite"/>
    </source>
</evidence>